<sequence>MLNLIRKDLIVLRWYFLFVAAYVLVFGVITVTPFSPMMLVVLPTMMLTLFATNLEIRNKSMLFVGSLPVGRKQIVQAKYASFFVYLAIGIVLGCLSNLSNQVRYGPEDFPFSLQTLALAVFVSMLFTSLYYPLYYWLGTKSAAIATFSTLFLTAAGIAGFISVADSVDIGIANVSGFPFLYALPLVGLALLFVSYRLSLAIFLRKDMGS</sequence>
<feature type="transmembrane region" description="Helical" evidence="1">
    <location>
        <begin position="181"/>
        <end position="203"/>
    </location>
</feature>
<keyword evidence="1" id="KW-0472">Membrane</keyword>
<gene>
    <name evidence="2" type="ORF">ACFQWB_04960</name>
</gene>
<accession>A0ABW2UZG8</accession>
<dbReference type="EMBL" id="JBHTGQ010000011">
    <property type="protein sequence ID" value="MFC7749292.1"/>
    <property type="molecule type" value="Genomic_DNA"/>
</dbReference>
<dbReference type="RefSeq" id="WP_170209511.1">
    <property type="nucleotide sequence ID" value="NZ_JBHTGQ010000011.1"/>
</dbReference>
<keyword evidence="3" id="KW-1185">Reference proteome</keyword>
<feature type="transmembrane region" description="Helical" evidence="1">
    <location>
        <begin position="77"/>
        <end position="99"/>
    </location>
</feature>
<keyword evidence="1" id="KW-0812">Transmembrane</keyword>
<evidence type="ECO:0000256" key="1">
    <source>
        <dbReference type="SAM" id="Phobius"/>
    </source>
</evidence>
<feature type="transmembrane region" description="Helical" evidence="1">
    <location>
        <begin position="143"/>
        <end position="161"/>
    </location>
</feature>
<evidence type="ECO:0000313" key="3">
    <source>
        <dbReference type="Proteomes" id="UP001596528"/>
    </source>
</evidence>
<dbReference type="Proteomes" id="UP001596528">
    <property type="component" value="Unassembled WGS sequence"/>
</dbReference>
<organism evidence="2 3">
    <name type="scientific">Paenibacillus thermoaerophilus</name>
    <dbReference type="NCBI Taxonomy" id="1215385"/>
    <lineage>
        <taxon>Bacteria</taxon>
        <taxon>Bacillati</taxon>
        <taxon>Bacillota</taxon>
        <taxon>Bacilli</taxon>
        <taxon>Bacillales</taxon>
        <taxon>Paenibacillaceae</taxon>
        <taxon>Paenibacillus</taxon>
    </lineage>
</organism>
<proteinExistence type="predicted"/>
<feature type="transmembrane region" description="Helical" evidence="1">
    <location>
        <begin position="111"/>
        <end position="131"/>
    </location>
</feature>
<dbReference type="PANTHER" id="PTHR41309:SF2">
    <property type="entry name" value="MEMBRANE PROTEIN"/>
    <property type="match status" value="1"/>
</dbReference>
<dbReference type="Pfam" id="PF13346">
    <property type="entry name" value="ABC2_membrane_5"/>
    <property type="match status" value="1"/>
</dbReference>
<dbReference type="PANTHER" id="PTHR41309">
    <property type="entry name" value="MEMBRANE PROTEIN-RELATED"/>
    <property type="match status" value="1"/>
</dbReference>
<reference evidence="3" key="1">
    <citation type="journal article" date="2019" name="Int. J. Syst. Evol. Microbiol.">
        <title>The Global Catalogue of Microorganisms (GCM) 10K type strain sequencing project: providing services to taxonomists for standard genome sequencing and annotation.</title>
        <authorList>
            <consortium name="The Broad Institute Genomics Platform"/>
            <consortium name="The Broad Institute Genome Sequencing Center for Infectious Disease"/>
            <person name="Wu L."/>
            <person name="Ma J."/>
        </authorList>
    </citation>
    <scope>NUCLEOTIDE SEQUENCE [LARGE SCALE GENOMIC DNA]</scope>
    <source>
        <strain evidence="3">JCM 18657</strain>
    </source>
</reference>
<evidence type="ECO:0000313" key="2">
    <source>
        <dbReference type="EMBL" id="MFC7749292.1"/>
    </source>
</evidence>
<comment type="caution">
    <text evidence="2">The sequence shown here is derived from an EMBL/GenBank/DDBJ whole genome shotgun (WGS) entry which is preliminary data.</text>
</comment>
<protein>
    <submittedName>
        <fullName evidence="2">ABC-2 transporter permease</fullName>
    </submittedName>
</protein>
<dbReference type="InterPro" id="IPR025699">
    <property type="entry name" value="ABC2_memb-like"/>
</dbReference>
<feature type="transmembrane region" description="Helical" evidence="1">
    <location>
        <begin position="37"/>
        <end position="56"/>
    </location>
</feature>
<feature type="transmembrane region" description="Helical" evidence="1">
    <location>
        <begin position="12"/>
        <end position="31"/>
    </location>
</feature>
<keyword evidence="1" id="KW-1133">Transmembrane helix</keyword>
<name>A0ABW2UZG8_9BACL</name>